<reference evidence="2" key="1">
    <citation type="submission" date="2023-04" db="EMBL/GenBank/DDBJ databases">
        <title>Phytophthora lilii NBRC 32176.</title>
        <authorList>
            <person name="Ichikawa N."/>
            <person name="Sato H."/>
            <person name="Tonouchi N."/>
        </authorList>
    </citation>
    <scope>NUCLEOTIDE SEQUENCE</scope>
    <source>
        <strain evidence="2">NBRC 32176</strain>
    </source>
</reference>
<evidence type="ECO:0000313" key="2">
    <source>
        <dbReference type="EMBL" id="GMF19154.1"/>
    </source>
</evidence>
<accession>A0A9W6TST8</accession>
<dbReference type="PANTHER" id="PTHR45786:SF74">
    <property type="entry name" value="ATP-DEPENDENT DNA HELICASE"/>
    <property type="match status" value="1"/>
</dbReference>
<protein>
    <submittedName>
        <fullName evidence="2">Unnamed protein product</fullName>
    </submittedName>
</protein>
<dbReference type="Proteomes" id="UP001165083">
    <property type="component" value="Unassembled WGS sequence"/>
</dbReference>
<dbReference type="EMBL" id="BSXW01000336">
    <property type="protein sequence ID" value="GMF19154.1"/>
    <property type="molecule type" value="Genomic_DNA"/>
</dbReference>
<proteinExistence type="predicted"/>
<dbReference type="OrthoDB" id="127066at2759"/>
<name>A0A9W6TST8_9STRA</name>
<feature type="region of interest" description="Disordered" evidence="1">
    <location>
        <begin position="43"/>
        <end position="63"/>
    </location>
</feature>
<comment type="caution">
    <text evidence="2">The sequence shown here is derived from an EMBL/GenBank/DDBJ whole genome shotgun (WGS) entry which is preliminary data.</text>
</comment>
<evidence type="ECO:0000256" key="1">
    <source>
        <dbReference type="SAM" id="MobiDB-lite"/>
    </source>
</evidence>
<sequence>MAVVSGHVGLTASSSAQATFTLQFALPIAMTSQDEWNALAAKYATPPGPEDRGRRTRRQRNRAQARYRLQQRQIQARIAAQSSAAAATGEVIRPALTQAEQYAIALRYATPEGAETATARGRRLANFRCAERRMESRAAARRLLLCGNADTQDVGEPPVKHASVGEPAAAAQSVSGVTTSVPSYEQLAAAVLNLSPDRLSEEAHCDGFPSYAQLRQALQNLTPRVTWEAESSAEFPTYTQLADALRNLTTDVPTQDGRSPGFPLYAQLNAALRNLSPEVLTQDKPSDDSPSYAQLAQALRGLAPSSPQLEQVEDGFPTYAQLAAALRDLPVEPCYNSAFAFTSTGAKEDHSINRGNALYTFRVNGAMHHRIGQLLPPEGATPAFAQIYMYDGSYEVQVAIRGMAISSRLNPTILGELQVILHEINPLAQVYRSAKEFANASQKMCLVLLDNPRVDPRHYNRPTAEEVAAIMVDGGPLASHRDVVLRYRRGSLRRIFETHPLYDPLQYPLIYLRGEIGWSVHARYVEGVRRHNNAQVSLREHTAYRLDMKHEDVEYSLLHRAG</sequence>
<keyword evidence="3" id="KW-1185">Reference proteome</keyword>
<evidence type="ECO:0000313" key="3">
    <source>
        <dbReference type="Proteomes" id="UP001165083"/>
    </source>
</evidence>
<gene>
    <name evidence="2" type="ORF">Plil01_000727500</name>
</gene>
<feature type="compositionally biased region" description="Basic residues" evidence="1">
    <location>
        <begin position="54"/>
        <end position="63"/>
    </location>
</feature>
<dbReference type="PANTHER" id="PTHR45786">
    <property type="entry name" value="DNA BINDING PROTEIN-LIKE"/>
    <property type="match status" value="1"/>
</dbReference>
<organism evidence="2 3">
    <name type="scientific">Phytophthora lilii</name>
    <dbReference type="NCBI Taxonomy" id="2077276"/>
    <lineage>
        <taxon>Eukaryota</taxon>
        <taxon>Sar</taxon>
        <taxon>Stramenopiles</taxon>
        <taxon>Oomycota</taxon>
        <taxon>Peronosporomycetes</taxon>
        <taxon>Peronosporales</taxon>
        <taxon>Peronosporaceae</taxon>
        <taxon>Phytophthora</taxon>
    </lineage>
</organism>
<dbReference type="AlphaFoldDB" id="A0A9W6TST8"/>